<dbReference type="EMBL" id="LAZR01054704">
    <property type="protein sequence ID" value="KKK77970.1"/>
    <property type="molecule type" value="Genomic_DNA"/>
</dbReference>
<organism evidence="2">
    <name type="scientific">marine sediment metagenome</name>
    <dbReference type="NCBI Taxonomy" id="412755"/>
    <lineage>
        <taxon>unclassified sequences</taxon>
        <taxon>metagenomes</taxon>
        <taxon>ecological metagenomes</taxon>
    </lineage>
</organism>
<gene>
    <name evidence="2" type="ORF">LCGC14_2848280</name>
</gene>
<evidence type="ECO:0000256" key="1">
    <source>
        <dbReference type="SAM" id="MobiDB-lite"/>
    </source>
</evidence>
<reference evidence="2" key="1">
    <citation type="journal article" date="2015" name="Nature">
        <title>Complex archaea that bridge the gap between prokaryotes and eukaryotes.</title>
        <authorList>
            <person name="Spang A."/>
            <person name="Saw J.H."/>
            <person name="Jorgensen S.L."/>
            <person name="Zaremba-Niedzwiedzka K."/>
            <person name="Martijn J."/>
            <person name="Lind A.E."/>
            <person name="van Eijk R."/>
            <person name="Schleper C."/>
            <person name="Guy L."/>
            <person name="Ettema T.J."/>
        </authorList>
    </citation>
    <scope>NUCLEOTIDE SEQUENCE</scope>
</reference>
<name>A0A0F8YVZ1_9ZZZZ</name>
<feature type="compositionally biased region" description="Basic and acidic residues" evidence="1">
    <location>
        <begin position="9"/>
        <end position="24"/>
    </location>
</feature>
<sequence length="91" mass="10485">MSDHCNCSHGDERRRAEKAERERDEARHWLKLHHDNGWVMQSVANEAKITRVTAVMALRDRKEWWAGHSSHAKAAVGKLLDELESALQEEA</sequence>
<proteinExistence type="predicted"/>
<accession>A0A0F8YVZ1</accession>
<comment type="caution">
    <text evidence="2">The sequence shown here is derived from an EMBL/GenBank/DDBJ whole genome shotgun (WGS) entry which is preliminary data.</text>
</comment>
<evidence type="ECO:0000313" key="2">
    <source>
        <dbReference type="EMBL" id="KKK77970.1"/>
    </source>
</evidence>
<dbReference type="AlphaFoldDB" id="A0A0F8YVZ1"/>
<protein>
    <submittedName>
        <fullName evidence="2">Uncharacterized protein</fullName>
    </submittedName>
</protein>
<feature type="region of interest" description="Disordered" evidence="1">
    <location>
        <begin position="1"/>
        <end position="24"/>
    </location>
</feature>